<evidence type="ECO:0000313" key="2">
    <source>
        <dbReference type="EMBL" id="KAJ6820615.1"/>
    </source>
</evidence>
<proteinExistence type="predicted"/>
<organism evidence="2 3">
    <name type="scientific">Iris pallida</name>
    <name type="common">Sweet iris</name>
    <dbReference type="NCBI Taxonomy" id="29817"/>
    <lineage>
        <taxon>Eukaryota</taxon>
        <taxon>Viridiplantae</taxon>
        <taxon>Streptophyta</taxon>
        <taxon>Embryophyta</taxon>
        <taxon>Tracheophyta</taxon>
        <taxon>Spermatophyta</taxon>
        <taxon>Magnoliopsida</taxon>
        <taxon>Liliopsida</taxon>
        <taxon>Asparagales</taxon>
        <taxon>Iridaceae</taxon>
        <taxon>Iridoideae</taxon>
        <taxon>Irideae</taxon>
        <taxon>Iris</taxon>
    </lineage>
</organism>
<reference evidence="2" key="2">
    <citation type="submission" date="2023-04" db="EMBL/GenBank/DDBJ databases">
        <authorList>
            <person name="Bruccoleri R.E."/>
            <person name="Oakeley E.J."/>
            <person name="Faust A.-M."/>
            <person name="Dessus-Babus S."/>
            <person name="Altorfer M."/>
            <person name="Burckhardt D."/>
            <person name="Oertli M."/>
            <person name="Naumann U."/>
            <person name="Petersen F."/>
            <person name="Wong J."/>
        </authorList>
    </citation>
    <scope>NUCLEOTIDE SEQUENCE</scope>
    <source>
        <strain evidence="2">GSM-AAB239-AS_SAM_17_03QT</strain>
        <tissue evidence="2">Leaf</tissue>
    </source>
</reference>
<evidence type="ECO:0000313" key="3">
    <source>
        <dbReference type="Proteomes" id="UP001140949"/>
    </source>
</evidence>
<dbReference type="PANTHER" id="PTHR33018:SF37">
    <property type="entry name" value="TRANSPOSASE TNP1_EN_SPM-LIKE DOMAIN-CONTAINING PROTEIN"/>
    <property type="match status" value="1"/>
</dbReference>
<dbReference type="EMBL" id="JANAVB010025400">
    <property type="protein sequence ID" value="KAJ6820615.1"/>
    <property type="molecule type" value="Genomic_DNA"/>
</dbReference>
<feature type="compositionally biased region" description="Polar residues" evidence="1">
    <location>
        <begin position="310"/>
        <end position="327"/>
    </location>
</feature>
<comment type="caution">
    <text evidence="2">The sequence shown here is derived from an EMBL/GenBank/DDBJ whole genome shotgun (WGS) entry which is preliminary data.</text>
</comment>
<accession>A0AAX6FX25</accession>
<protein>
    <submittedName>
        <fullName evidence="2">Signal recognition particle 54 kDa protein 2</fullName>
    </submittedName>
</protein>
<reference evidence="2" key="1">
    <citation type="journal article" date="2023" name="GigaByte">
        <title>Genome assembly of the bearded iris, Iris pallida Lam.</title>
        <authorList>
            <person name="Bruccoleri R.E."/>
            <person name="Oakeley E.J."/>
            <person name="Faust A.M.E."/>
            <person name="Altorfer M."/>
            <person name="Dessus-Babus S."/>
            <person name="Burckhardt D."/>
            <person name="Oertli M."/>
            <person name="Naumann U."/>
            <person name="Petersen F."/>
            <person name="Wong J."/>
        </authorList>
    </citation>
    <scope>NUCLEOTIDE SEQUENCE</scope>
    <source>
        <strain evidence="2">GSM-AAB239-AS_SAM_17_03QT</strain>
    </source>
</reference>
<evidence type="ECO:0000256" key="1">
    <source>
        <dbReference type="SAM" id="MobiDB-lite"/>
    </source>
</evidence>
<gene>
    <name evidence="2" type="ORF">M6B38_396255</name>
</gene>
<dbReference type="InterPro" id="IPR004252">
    <property type="entry name" value="Probable_transposase_24"/>
</dbReference>
<feature type="region of interest" description="Disordered" evidence="1">
    <location>
        <begin position="306"/>
        <end position="327"/>
    </location>
</feature>
<dbReference type="PANTHER" id="PTHR33018">
    <property type="entry name" value="OS10G0338966 PROTEIN-RELATED"/>
    <property type="match status" value="1"/>
</dbReference>
<dbReference type="Pfam" id="PF03004">
    <property type="entry name" value="Transposase_24"/>
    <property type="match status" value="1"/>
</dbReference>
<dbReference type="AlphaFoldDB" id="A0AAX6FX25"/>
<name>A0AAX6FX25_IRIPA</name>
<dbReference type="Proteomes" id="UP001140949">
    <property type="component" value="Unassembled WGS sequence"/>
</dbReference>
<sequence>MSSNPSGTQAPPPSKDKRYLLHIEANGVIRGKDETKWSSRCGKYIRAHIPIGYDDWRNVDKVYTDALWNSLMTEFEFNIDPILARPLLEAKFLQFLRTMKYHLRATIKNKEGIYLPKPLALAQCPDDIDKIWWEKFIENEYTPKKIEQRKKNAENKAQCKISHALGRKSYKRVYEELEEEHPAEGVTRSEAWKRAHKSKATGNVLPCALEKYNELEAAEKRQKEAASASGHDGVSSLEDLETDPIAEVFGVDKKSRCRAVSSTSSVKQVKIRQASKAIAYKNTNPEVLQRLDIVEVMLRELLTRGDATHHPQNPTFASGTPETEGASNSVHISKTTENLNPVLNTVGHVPSNNNNSHVVHGNKNNGHVVHDNNDGPAHGGKQNVILLGREREDVAKGFIASHTTCHGRKVQDDEKIVYVSEVIKPEATVYDGPQDGISFLCEIADGGFLVWGAKRLRYL</sequence>
<keyword evidence="3" id="KW-1185">Reference proteome</keyword>